<gene>
    <name evidence="1" type="ORF">IFO69_06440</name>
</gene>
<proteinExistence type="predicted"/>
<name>A0ABR9AHV9_9BACT</name>
<sequence>MSVKDLFLKLLLTSGFFLVHLTVLAQSFSSDSSYYQRFPGEVTSRFYFSRKYTGVDIKDRLGEIGELNYRPNSTLNMGIGTSYHAFNLNLALGFGFLNPDVGKGDTKYLDLQVHAYPNNFAIDLFGQFYKGFHLKQEGYLTQEGENYYYRPDMKVREVGASVKYVFNGKKFSYRAAFLQTEWQKKSAGSLLVGFELYGGVAKGDSTLIPSSLMINPERDFDKMGFFEFGPNVGYAYTLVIDQHYFIMGSANGNIGLGFNNLQGDSKRTNWNVNSNYFLKGSVGYNSRRWAINANYVFSNLRLAKVDGFNNQIVTGNYRLNFIYRFLPGPKVKKALDTVNPYLYL</sequence>
<organism evidence="1 2">
    <name type="scientific">Echinicola arenosa</name>
    <dbReference type="NCBI Taxonomy" id="2774144"/>
    <lineage>
        <taxon>Bacteria</taxon>
        <taxon>Pseudomonadati</taxon>
        <taxon>Bacteroidota</taxon>
        <taxon>Cytophagia</taxon>
        <taxon>Cytophagales</taxon>
        <taxon>Cyclobacteriaceae</taxon>
        <taxon>Echinicola</taxon>
    </lineage>
</organism>
<dbReference type="Pfam" id="PF14391">
    <property type="entry name" value="DUF4421"/>
    <property type="match status" value="1"/>
</dbReference>
<comment type="caution">
    <text evidence="1">The sequence shown here is derived from an EMBL/GenBank/DDBJ whole genome shotgun (WGS) entry which is preliminary data.</text>
</comment>
<dbReference type="Proteomes" id="UP000647133">
    <property type="component" value="Unassembled WGS sequence"/>
</dbReference>
<reference evidence="1 2" key="1">
    <citation type="submission" date="2020-09" db="EMBL/GenBank/DDBJ databases">
        <title>Echinicola sp. CAU 1574 isolated from sand of Sido Beach.</title>
        <authorList>
            <person name="Kim W."/>
        </authorList>
    </citation>
    <scope>NUCLEOTIDE SEQUENCE [LARGE SCALE GENOMIC DNA]</scope>
    <source>
        <strain evidence="1 2">CAU 1574</strain>
    </source>
</reference>
<dbReference type="InterPro" id="IPR025535">
    <property type="entry name" value="DUF4421"/>
</dbReference>
<keyword evidence="2" id="KW-1185">Reference proteome</keyword>
<dbReference type="EMBL" id="JACYTQ010000002">
    <property type="protein sequence ID" value="MBD8488381.1"/>
    <property type="molecule type" value="Genomic_DNA"/>
</dbReference>
<accession>A0ABR9AHV9</accession>
<evidence type="ECO:0000313" key="2">
    <source>
        <dbReference type="Proteomes" id="UP000647133"/>
    </source>
</evidence>
<evidence type="ECO:0000313" key="1">
    <source>
        <dbReference type="EMBL" id="MBD8488381.1"/>
    </source>
</evidence>
<protein>
    <submittedName>
        <fullName evidence="1">DUF4421 domain-containing protein</fullName>
    </submittedName>
</protein>